<gene>
    <name evidence="1" type="ORF">EV421DRAFT_1912145</name>
</gene>
<evidence type="ECO:0000313" key="2">
    <source>
        <dbReference type="Proteomes" id="UP001175226"/>
    </source>
</evidence>
<dbReference type="EMBL" id="JAUEPT010000122">
    <property type="protein sequence ID" value="KAK0431123.1"/>
    <property type="molecule type" value="Genomic_DNA"/>
</dbReference>
<keyword evidence="2" id="KW-1185">Reference proteome</keyword>
<accession>A0AA39IVC1</accession>
<reference evidence="1" key="1">
    <citation type="submission" date="2023-06" db="EMBL/GenBank/DDBJ databases">
        <authorList>
            <consortium name="Lawrence Berkeley National Laboratory"/>
            <person name="Ahrendt S."/>
            <person name="Sahu N."/>
            <person name="Indic B."/>
            <person name="Wong-Bajracharya J."/>
            <person name="Merenyi Z."/>
            <person name="Ke H.-M."/>
            <person name="Monk M."/>
            <person name="Kocsube S."/>
            <person name="Drula E."/>
            <person name="Lipzen A."/>
            <person name="Balint B."/>
            <person name="Henrissat B."/>
            <person name="Andreopoulos B."/>
            <person name="Martin F.M."/>
            <person name="Harder C.B."/>
            <person name="Rigling D."/>
            <person name="Ford K.L."/>
            <person name="Foster G.D."/>
            <person name="Pangilinan J."/>
            <person name="Papanicolaou A."/>
            <person name="Barry K."/>
            <person name="LaButti K."/>
            <person name="Viragh M."/>
            <person name="Koriabine M."/>
            <person name="Yan M."/>
            <person name="Riley R."/>
            <person name="Champramary S."/>
            <person name="Plett K.L."/>
            <person name="Tsai I.J."/>
            <person name="Slot J."/>
            <person name="Sipos G."/>
            <person name="Plett J."/>
            <person name="Nagy L.G."/>
            <person name="Grigoriev I.V."/>
        </authorList>
    </citation>
    <scope>NUCLEOTIDE SEQUENCE</scope>
    <source>
        <strain evidence="1">FPL87.14</strain>
    </source>
</reference>
<evidence type="ECO:0000313" key="1">
    <source>
        <dbReference type="EMBL" id="KAK0431123.1"/>
    </source>
</evidence>
<sequence length="286" mass="32064">MSVVESNIDEQSDTMVLHMWCHDSHVNNISKAVNKVAHDISANHPPDRATVDHIVETLCTLNGEYIFENGLDHLWANRGGDKLTLFQEEYARKRKVGLEPFLLWDTHWKAFFSSVDVAFETEVKQWLPSSEWVILVASQMGFLAYFHLDGHILGPADLSNWSVWPVAVKELCQGCLEHTLSCQYTGHESTGPCRACVLTDDKCVSSTVSDCANAELFNLTDLMFAADTIIRDNISLVQERETRSLASMGLYANATMDLVWAGFSELRNSLTWVPAEEVENGSSVYT</sequence>
<dbReference type="Proteomes" id="UP001175226">
    <property type="component" value="Unassembled WGS sequence"/>
</dbReference>
<dbReference type="AlphaFoldDB" id="A0AA39IVC1"/>
<comment type="caution">
    <text evidence="1">The sequence shown here is derived from an EMBL/GenBank/DDBJ whole genome shotgun (WGS) entry which is preliminary data.</text>
</comment>
<organism evidence="1 2">
    <name type="scientific">Armillaria borealis</name>
    <dbReference type="NCBI Taxonomy" id="47425"/>
    <lineage>
        <taxon>Eukaryota</taxon>
        <taxon>Fungi</taxon>
        <taxon>Dikarya</taxon>
        <taxon>Basidiomycota</taxon>
        <taxon>Agaricomycotina</taxon>
        <taxon>Agaricomycetes</taxon>
        <taxon>Agaricomycetidae</taxon>
        <taxon>Agaricales</taxon>
        <taxon>Marasmiineae</taxon>
        <taxon>Physalacriaceae</taxon>
        <taxon>Armillaria</taxon>
    </lineage>
</organism>
<name>A0AA39IVC1_9AGAR</name>
<protein>
    <submittedName>
        <fullName evidence="1">Uncharacterized protein</fullName>
    </submittedName>
</protein>
<proteinExistence type="predicted"/>